<feature type="signal peptide" evidence="3">
    <location>
        <begin position="1"/>
        <end position="22"/>
    </location>
</feature>
<gene>
    <name evidence="4" type="ORF">PBIL07802_LOCUS1020</name>
</gene>
<dbReference type="Gene3D" id="1.25.10.10">
    <property type="entry name" value="Leucine-rich Repeat Variant"/>
    <property type="match status" value="1"/>
</dbReference>
<feature type="compositionally biased region" description="Gly residues" evidence="2">
    <location>
        <begin position="632"/>
        <end position="643"/>
    </location>
</feature>
<accession>A0A7S3CVR0</accession>
<keyword evidence="1" id="KW-0175">Coiled coil</keyword>
<name>A0A7S3CVR0_9EUKA</name>
<keyword evidence="3" id="KW-0732">Signal</keyword>
<feature type="region of interest" description="Disordered" evidence="2">
    <location>
        <begin position="268"/>
        <end position="291"/>
    </location>
</feature>
<feature type="region of interest" description="Disordered" evidence="2">
    <location>
        <begin position="323"/>
        <end position="349"/>
    </location>
</feature>
<reference evidence="4" key="1">
    <citation type="submission" date="2021-01" db="EMBL/GenBank/DDBJ databases">
        <authorList>
            <person name="Corre E."/>
            <person name="Pelletier E."/>
            <person name="Niang G."/>
            <person name="Scheremetjew M."/>
            <person name="Finn R."/>
            <person name="Kale V."/>
            <person name="Holt S."/>
            <person name="Cochrane G."/>
            <person name="Meng A."/>
            <person name="Brown T."/>
            <person name="Cohen L."/>
        </authorList>
    </citation>
    <scope>NUCLEOTIDE SEQUENCE</scope>
    <source>
        <strain evidence="4">NIES-2562</strain>
    </source>
</reference>
<feature type="region of interest" description="Disordered" evidence="2">
    <location>
        <begin position="615"/>
        <end position="643"/>
    </location>
</feature>
<evidence type="ECO:0000313" key="4">
    <source>
        <dbReference type="EMBL" id="CAE0238877.1"/>
    </source>
</evidence>
<feature type="compositionally biased region" description="Basic and acidic residues" evidence="2">
    <location>
        <begin position="268"/>
        <end position="279"/>
    </location>
</feature>
<feature type="region of interest" description="Disordered" evidence="2">
    <location>
        <begin position="446"/>
        <end position="476"/>
    </location>
</feature>
<dbReference type="AlphaFoldDB" id="A0A7S3CVR0"/>
<evidence type="ECO:0000256" key="3">
    <source>
        <dbReference type="SAM" id="SignalP"/>
    </source>
</evidence>
<feature type="compositionally biased region" description="Acidic residues" evidence="2">
    <location>
        <begin position="163"/>
        <end position="173"/>
    </location>
</feature>
<feature type="region of interest" description="Disordered" evidence="2">
    <location>
        <begin position="381"/>
        <end position="433"/>
    </location>
</feature>
<evidence type="ECO:0000256" key="2">
    <source>
        <dbReference type="SAM" id="MobiDB-lite"/>
    </source>
</evidence>
<feature type="compositionally biased region" description="Basic and acidic residues" evidence="2">
    <location>
        <begin position="389"/>
        <end position="408"/>
    </location>
</feature>
<sequence length="643" mass="72844">MHWLLRGSCISFFYSFLHSSVAFLSSLSSALFFSPATSAETERALTMLTAVLNGWTKAELLNKSNEGQLSASLRPRLSDASPEVREKGREAAKAFLRHFPSRLSFLLDGLDRKQRSMFEKVVDSEGGLGEVEEEEKKSSVPPPPRRQPSKYTRPAAKKKVEADAEEEKQEEEGQAGSVVAEEESLNKLQEQLRRMRKAKASWEVARKKVEAELRDEREHNSELRALSEGLDKDLKFEKKARRSAIQAKKEIERKLVIAEETLSQIRVLDKERAERGEEKEGGEDGGEDDVRTAVRKAIARERKAMEARLEEEKAMWKQDIDNAHASAERAEERLADAERRAKAAEERAGQLEGMLAVEKEAHLSAAKEVEELKRIDRMLEGGGGKRRADRAWAEEGRRYSEADMGERVAEEDERPSSEPIDVEAEAERELEDALKKADARLHVLGRAKEGDEHDDSEEIVVENSWEGQGRWREGRNDEGVSDLRMFAREKDEAEVKAAKAEARLREAEREVDRLKEELRWRQETGERRIQQAETEVGELRWRTKAAENEREAAEERIAGLMDELKARKRREYHLREEAEMLSRQIEGLLQQEQERMRNLQEVREGVFGLKGSLAGRGGGAGVDAPPPKAKGGRGGGGFLPALR</sequence>
<dbReference type="EMBL" id="HBIB01001481">
    <property type="protein sequence ID" value="CAE0238877.1"/>
    <property type="molecule type" value="Transcribed_RNA"/>
</dbReference>
<feature type="chain" id="PRO_5030750407" evidence="3">
    <location>
        <begin position="23"/>
        <end position="643"/>
    </location>
</feature>
<evidence type="ECO:0000256" key="1">
    <source>
        <dbReference type="SAM" id="Coils"/>
    </source>
</evidence>
<feature type="coiled-coil region" evidence="1">
    <location>
        <begin position="483"/>
        <end position="602"/>
    </location>
</feature>
<dbReference type="InterPro" id="IPR011989">
    <property type="entry name" value="ARM-like"/>
</dbReference>
<protein>
    <submittedName>
        <fullName evidence="4">Uncharacterized protein</fullName>
    </submittedName>
</protein>
<organism evidence="4">
    <name type="scientific">Palpitomonas bilix</name>
    <dbReference type="NCBI Taxonomy" id="652834"/>
    <lineage>
        <taxon>Eukaryota</taxon>
        <taxon>Eukaryota incertae sedis</taxon>
    </lineage>
</organism>
<feature type="region of interest" description="Disordered" evidence="2">
    <location>
        <begin position="123"/>
        <end position="183"/>
    </location>
</feature>
<proteinExistence type="predicted"/>